<evidence type="ECO:0000313" key="3">
    <source>
        <dbReference type="Proteomes" id="UP001159363"/>
    </source>
</evidence>
<feature type="region of interest" description="Disordered" evidence="1">
    <location>
        <begin position="10"/>
        <end position="52"/>
    </location>
</feature>
<name>A0ABQ9H8C4_9NEOP</name>
<feature type="compositionally biased region" description="Polar residues" evidence="1">
    <location>
        <begin position="23"/>
        <end position="36"/>
    </location>
</feature>
<reference evidence="2 3" key="1">
    <citation type="submission" date="2023-02" db="EMBL/GenBank/DDBJ databases">
        <title>LHISI_Scaffold_Assembly.</title>
        <authorList>
            <person name="Stuart O.P."/>
            <person name="Cleave R."/>
            <person name="Magrath M.J.L."/>
            <person name="Mikheyev A.S."/>
        </authorList>
    </citation>
    <scope>NUCLEOTIDE SEQUENCE [LARGE SCALE GENOMIC DNA]</scope>
    <source>
        <strain evidence="2">Daus_M_001</strain>
        <tissue evidence="2">Leg muscle</tissue>
    </source>
</reference>
<gene>
    <name evidence="2" type="ORF">PR048_016997</name>
</gene>
<dbReference type="EMBL" id="JARBHB010000006">
    <property type="protein sequence ID" value="KAJ8880527.1"/>
    <property type="molecule type" value="Genomic_DNA"/>
</dbReference>
<evidence type="ECO:0008006" key="4">
    <source>
        <dbReference type="Google" id="ProtNLM"/>
    </source>
</evidence>
<proteinExistence type="predicted"/>
<keyword evidence="3" id="KW-1185">Reference proteome</keyword>
<comment type="caution">
    <text evidence="2">The sequence shown here is derived from an EMBL/GenBank/DDBJ whole genome shotgun (WGS) entry which is preliminary data.</text>
</comment>
<accession>A0ABQ9H8C4</accession>
<dbReference type="PANTHER" id="PTHR45749:SF37">
    <property type="entry name" value="OS05G0311600 PROTEIN"/>
    <property type="match status" value="1"/>
</dbReference>
<sequence length="290" mass="32614">MPEFFAILPSIKQRSLEDEPPGLSSTQSSTSANDNTFSKEESRSISSCSPQRSSLTVSDTLLTELRSKDSKLIKKFYVERQKNFQYTLATFQNELLSIIGEQIKLEIGNKVREAKFFAIIADETQHIAKHKEVAVVLRHDNENLENVLVSIELDIKILRAQCYDGVSNKRGLHKRVAARILEENPTAMYIHGNAHVLNLCIVTCCTGVTSIRNTFFYKKFCGGTVTLKSSSDTRWACCVEPVRSLLDNFEATLGGQANALLKSMEDFNLVFDLLLLRRVIMQCNLSPKTL</sequence>
<evidence type="ECO:0000313" key="2">
    <source>
        <dbReference type="EMBL" id="KAJ8880527.1"/>
    </source>
</evidence>
<organism evidence="2 3">
    <name type="scientific">Dryococelus australis</name>
    <dbReference type="NCBI Taxonomy" id="614101"/>
    <lineage>
        <taxon>Eukaryota</taxon>
        <taxon>Metazoa</taxon>
        <taxon>Ecdysozoa</taxon>
        <taxon>Arthropoda</taxon>
        <taxon>Hexapoda</taxon>
        <taxon>Insecta</taxon>
        <taxon>Pterygota</taxon>
        <taxon>Neoptera</taxon>
        <taxon>Polyneoptera</taxon>
        <taxon>Phasmatodea</taxon>
        <taxon>Verophasmatodea</taxon>
        <taxon>Anareolatae</taxon>
        <taxon>Phasmatidae</taxon>
        <taxon>Eurycanthinae</taxon>
        <taxon>Dryococelus</taxon>
    </lineage>
</organism>
<dbReference type="Proteomes" id="UP001159363">
    <property type="component" value="Chromosome 5"/>
</dbReference>
<evidence type="ECO:0000256" key="1">
    <source>
        <dbReference type="SAM" id="MobiDB-lite"/>
    </source>
</evidence>
<protein>
    <recommendedName>
        <fullName evidence="4">DUF4371 domain-containing protein</fullName>
    </recommendedName>
</protein>
<dbReference type="PANTHER" id="PTHR45749">
    <property type="match status" value="1"/>
</dbReference>